<comment type="caution">
    <text evidence="3">The sequence shown here is derived from an EMBL/GenBank/DDBJ whole genome shotgun (WGS) entry which is preliminary data.</text>
</comment>
<gene>
    <name evidence="3" type="ORF">KIP89_09025</name>
</gene>
<dbReference type="EMBL" id="JAHCQH010000015">
    <property type="protein sequence ID" value="MBS9477247.1"/>
    <property type="molecule type" value="Genomic_DNA"/>
</dbReference>
<evidence type="ECO:0000256" key="1">
    <source>
        <dbReference type="SAM" id="MobiDB-lite"/>
    </source>
</evidence>
<keyword evidence="4" id="KW-1185">Reference proteome</keyword>
<protein>
    <recommendedName>
        <fullName evidence="5">Porin</fullName>
    </recommendedName>
</protein>
<accession>A0ABS5R6W6</accession>
<name>A0ABS5R6W6_9HYPH</name>
<feature type="region of interest" description="Disordered" evidence="1">
    <location>
        <begin position="28"/>
        <end position="53"/>
    </location>
</feature>
<evidence type="ECO:0008006" key="5">
    <source>
        <dbReference type="Google" id="ProtNLM"/>
    </source>
</evidence>
<feature type="chain" id="PRO_5046700351" description="Porin" evidence="2">
    <location>
        <begin position="27"/>
        <end position="107"/>
    </location>
</feature>
<keyword evidence="2" id="KW-0732">Signal</keyword>
<evidence type="ECO:0000313" key="4">
    <source>
        <dbReference type="Proteomes" id="UP001166585"/>
    </source>
</evidence>
<reference evidence="3" key="1">
    <citation type="submission" date="2021-05" db="EMBL/GenBank/DDBJ databases">
        <authorList>
            <person name="Sun Q."/>
            <person name="Inoue M."/>
        </authorList>
    </citation>
    <scope>NUCLEOTIDE SEQUENCE</scope>
    <source>
        <strain evidence="3">VKM B-3255</strain>
    </source>
</reference>
<evidence type="ECO:0000313" key="3">
    <source>
        <dbReference type="EMBL" id="MBS9477247.1"/>
    </source>
</evidence>
<organism evidence="3 4">
    <name type="scientific">Ancylobacter radicis</name>
    <dbReference type="NCBI Taxonomy" id="2836179"/>
    <lineage>
        <taxon>Bacteria</taxon>
        <taxon>Pseudomonadati</taxon>
        <taxon>Pseudomonadota</taxon>
        <taxon>Alphaproteobacteria</taxon>
        <taxon>Hyphomicrobiales</taxon>
        <taxon>Xanthobacteraceae</taxon>
        <taxon>Ancylobacter</taxon>
    </lineage>
</organism>
<dbReference type="RefSeq" id="WP_213755034.1">
    <property type="nucleotide sequence ID" value="NZ_JAHCQH010000015.1"/>
</dbReference>
<evidence type="ECO:0000256" key="2">
    <source>
        <dbReference type="SAM" id="SignalP"/>
    </source>
</evidence>
<proteinExistence type="predicted"/>
<feature type="signal peptide" evidence="2">
    <location>
        <begin position="1"/>
        <end position="26"/>
    </location>
</feature>
<sequence>MAAQARWQGWGIGAAILALLAAPAGAGTANAPGVSPPGVATPGAKAAPAAPAGGPDPLCAAYGPGFTRLEGTSTCMKMSGYGQVDGAAQGAAAAGLPGALSPALRGQ</sequence>
<dbReference type="Proteomes" id="UP001166585">
    <property type="component" value="Unassembled WGS sequence"/>
</dbReference>